<accession>A0A8J2LMP0</accession>
<name>A0A8J2LMP0_9HEXA</name>
<keyword evidence="3" id="KW-1185">Reference proteome</keyword>
<dbReference type="Pfam" id="PF00561">
    <property type="entry name" value="Abhydrolase_1"/>
    <property type="match status" value="2"/>
</dbReference>
<evidence type="ECO:0000313" key="2">
    <source>
        <dbReference type="EMBL" id="CAG7834833.1"/>
    </source>
</evidence>
<dbReference type="AlphaFoldDB" id="A0A8J2LMP0"/>
<sequence length="297" mass="33693">MSSLSRRILSFSTNPGLIVHENWIRATSDFPAHGKHFSTQEGKIEVDGISLHYKETGNGPHTVLCLPGIIGCIQFDFGPILDKMDKDKFKIVCWDPPGQGKSRPPDRDFSNYFYRRDGNLVMKLMNKLGHDKFSILGWSNGGVTGLCMAADYPTQIHKLVSWGAHSFPEERALTFARMMGNLDLWSEKMKAPVLEMYGEEYLLKMLKDWGDSVEELIRRTDHSDFMTGLSQIACPTLIIHGEDDPVLGVEHAEHLVQRVKNAKLHVMPNAKHNLHLKFTKEFLEVVEPFLLSSETEQ</sequence>
<gene>
    <name evidence="2" type="ORF">AFUS01_LOCUS44288</name>
</gene>
<protein>
    <recommendedName>
        <fullName evidence="1">AB hydrolase-1 domain-containing protein</fullName>
    </recommendedName>
</protein>
<proteinExistence type="predicted"/>
<organism evidence="2 3">
    <name type="scientific">Allacma fusca</name>
    <dbReference type="NCBI Taxonomy" id="39272"/>
    <lineage>
        <taxon>Eukaryota</taxon>
        <taxon>Metazoa</taxon>
        <taxon>Ecdysozoa</taxon>
        <taxon>Arthropoda</taxon>
        <taxon>Hexapoda</taxon>
        <taxon>Collembola</taxon>
        <taxon>Symphypleona</taxon>
        <taxon>Sminthuridae</taxon>
        <taxon>Allacma</taxon>
    </lineage>
</organism>
<comment type="caution">
    <text evidence="2">The sequence shown here is derived from an EMBL/GenBank/DDBJ whole genome shotgun (WGS) entry which is preliminary data.</text>
</comment>
<dbReference type="PANTHER" id="PTHR46331">
    <property type="entry name" value="VALACYCLOVIR HYDROLASE"/>
    <property type="match status" value="1"/>
</dbReference>
<dbReference type="GO" id="GO:0017171">
    <property type="term" value="F:serine hydrolase activity"/>
    <property type="evidence" value="ECO:0007669"/>
    <property type="project" value="TreeGrafter"/>
</dbReference>
<evidence type="ECO:0000259" key="1">
    <source>
        <dbReference type="Pfam" id="PF00561"/>
    </source>
</evidence>
<dbReference type="PANTHER" id="PTHR46331:SF2">
    <property type="entry name" value="VALACYCLOVIR HYDROLASE"/>
    <property type="match status" value="1"/>
</dbReference>
<feature type="domain" description="AB hydrolase-1" evidence="1">
    <location>
        <begin position="173"/>
        <end position="276"/>
    </location>
</feature>
<dbReference type="OrthoDB" id="19657at2759"/>
<reference evidence="2" key="1">
    <citation type="submission" date="2021-06" db="EMBL/GenBank/DDBJ databases">
        <authorList>
            <person name="Hodson N. C."/>
            <person name="Mongue J. A."/>
            <person name="Jaron S. K."/>
        </authorList>
    </citation>
    <scope>NUCLEOTIDE SEQUENCE</scope>
</reference>
<dbReference type="Proteomes" id="UP000708208">
    <property type="component" value="Unassembled WGS sequence"/>
</dbReference>
<feature type="domain" description="AB hydrolase-1" evidence="1">
    <location>
        <begin position="62"/>
        <end position="169"/>
    </location>
</feature>
<dbReference type="InterPro" id="IPR000073">
    <property type="entry name" value="AB_hydrolase_1"/>
</dbReference>
<dbReference type="EMBL" id="CAJVCH010570405">
    <property type="protein sequence ID" value="CAG7834833.1"/>
    <property type="molecule type" value="Genomic_DNA"/>
</dbReference>
<evidence type="ECO:0000313" key="3">
    <source>
        <dbReference type="Proteomes" id="UP000708208"/>
    </source>
</evidence>